<dbReference type="Proteomes" id="UP000317638">
    <property type="component" value="Unassembled WGS sequence"/>
</dbReference>
<dbReference type="Gene3D" id="1.10.150.240">
    <property type="entry name" value="Putative phosphatase, domain 2"/>
    <property type="match status" value="1"/>
</dbReference>
<keyword evidence="2" id="KW-1185">Reference proteome</keyword>
<protein>
    <submittedName>
        <fullName evidence="1">HAD-IA family hydrolase</fullName>
    </submittedName>
</protein>
<dbReference type="InterPro" id="IPR006439">
    <property type="entry name" value="HAD-SF_hydro_IA"/>
</dbReference>
<dbReference type="EMBL" id="VKKG01000004">
    <property type="protein sequence ID" value="TRY17642.1"/>
    <property type="molecule type" value="Genomic_DNA"/>
</dbReference>
<dbReference type="Pfam" id="PF00702">
    <property type="entry name" value="Hydrolase"/>
    <property type="match status" value="1"/>
</dbReference>
<dbReference type="NCBIfam" id="TIGR01509">
    <property type="entry name" value="HAD-SF-IA-v3"/>
    <property type="match status" value="1"/>
</dbReference>
<accession>A0A553JYW0</accession>
<dbReference type="InterPro" id="IPR044999">
    <property type="entry name" value="CbbY-like"/>
</dbReference>
<keyword evidence="1" id="KW-0378">Hydrolase</keyword>
<dbReference type="OrthoDB" id="9793014at2"/>
<dbReference type="InterPro" id="IPR023214">
    <property type="entry name" value="HAD_sf"/>
</dbReference>
<dbReference type="PANTHER" id="PTHR42896:SF2">
    <property type="entry name" value="CBBY-LIKE PROTEIN"/>
    <property type="match status" value="1"/>
</dbReference>
<gene>
    <name evidence="1" type="ORF">FOJ82_10140</name>
</gene>
<dbReference type="SFLD" id="SFLDG01129">
    <property type="entry name" value="C1.5:_HAD__Beta-PGM__Phosphata"/>
    <property type="match status" value="1"/>
</dbReference>
<dbReference type="SUPFAM" id="SSF56784">
    <property type="entry name" value="HAD-like"/>
    <property type="match status" value="1"/>
</dbReference>
<dbReference type="SFLD" id="SFLDS00003">
    <property type="entry name" value="Haloacid_Dehalogenase"/>
    <property type="match status" value="1"/>
</dbReference>
<dbReference type="GO" id="GO:0016787">
    <property type="term" value="F:hydrolase activity"/>
    <property type="evidence" value="ECO:0007669"/>
    <property type="project" value="UniProtKB-KW"/>
</dbReference>
<comment type="caution">
    <text evidence="1">The sequence shown here is derived from an EMBL/GenBank/DDBJ whole genome shotgun (WGS) entry which is preliminary data.</text>
</comment>
<sequence>MDALIFDCDGVLAETEQHGHLPAFNQAFREFGLPVYWSEEVYAEKLKIGGGKERMAGDLSTEICTDHGHPGRRARQRLLEQLHLRKSLLFQERVRSGELRPRPGVRRLIADAVADGWTVAIASTATESSVRAVLESVAGEELAGKCHVFAGDIVAHKKPAPDIYLKVIGELQLDPEQCIVIEDSARGCQAAISAGLATVATPSAYTIGQDFTGCARVLPHLGDPEDPIPDGDEYGDLAGRHVELRDLRNILHRHGHGHT</sequence>
<reference evidence="1 2" key="1">
    <citation type="submission" date="2019-07" db="EMBL/GenBank/DDBJ databases">
        <authorList>
            <person name="Zhou L.-Y."/>
        </authorList>
    </citation>
    <scope>NUCLEOTIDE SEQUENCE [LARGE SCALE GENOMIC DNA]</scope>
    <source>
        <strain evidence="1 2">YIM 101269</strain>
    </source>
</reference>
<name>A0A553JYW0_9ACTN</name>
<dbReference type="Gene3D" id="3.40.50.1000">
    <property type="entry name" value="HAD superfamily/HAD-like"/>
    <property type="match status" value="1"/>
</dbReference>
<dbReference type="AlphaFoldDB" id="A0A553JYW0"/>
<organism evidence="1 2">
    <name type="scientific">Tessaracoccus rhinocerotis</name>
    <dbReference type="NCBI Taxonomy" id="1689449"/>
    <lineage>
        <taxon>Bacteria</taxon>
        <taxon>Bacillati</taxon>
        <taxon>Actinomycetota</taxon>
        <taxon>Actinomycetes</taxon>
        <taxon>Propionibacteriales</taxon>
        <taxon>Propionibacteriaceae</taxon>
        <taxon>Tessaracoccus</taxon>
    </lineage>
</organism>
<evidence type="ECO:0000313" key="1">
    <source>
        <dbReference type="EMBL" id="TRY17642.1"/>
    </source>
</evidence>
<evidence type="ECO:0000313" key="2">
    <source>
        <dbReference type="Proteomes" id="UP000317638"/>
    </source>
</evidence>
<dbReference type="InterPro" id="IPR036412">
    <property type="entry name" value="HAD-like_sf"/>
</dbReference>
<dbReference type="InterPro" id="IPR023198">
    <property type="entry name" value="PGP-like_dom2"/>
</dbReference>
<dbReference type="RefSeq" id="WP_143938382.1">
    <property type="nucleotide sequence ID" value="NZ_VKKG01000004.1"/>
</dbReference>
<dbReference type="PANTHER" id="PTHR42896">
    <property type="entry name" value="XYLULOSE-1,5-BISPHOSPHATE (XUBP) PHOSPHATASE"/>
    <property type="match status" value="1"/>
</dbReference>
<proteinExistence type="predicted"/>